<keyword evidence="3" id="KW-1185">Reference proteome</keyword>
<dbReference type="PANTHER" id="PTHR33710">
    <property type="entry name" value="BNAC02G09200D PROTEIN"/>
    <property type="match status" value="1"/>
</dbReference>
<dbReference type="Proteomes" id="UP000222542">
    <property type="component" value="Unassembled WGS sequence"/>
</dbReference>
<evidence type="ECO:0008006" key="4">
    <source>
        <dbReference type="Google" id="ProtNLM"/>
    </source>
</evidence>
<evidence type="ECO:0000256" key="1">
    <source>
        <dbReference type="SAM" id="MobiDB-lite"/>
    </source>
</evidence>
<reference evidence="2 3" key="1">
    <citation type="journal article" date="2014" name="Nat. Genet.">
        <title>Genome sequence of the hot pepper provides insights into the evolution of pungency in Capsicum species.</title>
        <authorList>
            <person name="Kim S."/>
            <person name="Park M."/>
            <person name="Yeom S.I."/>
            <person name="Kim Y.M."/>
            <person name="Lee J.M."/>
            <person name="Lee H.A."/>
            <person name="Seo E."/>
            <person name="Choi J."/>
            <person name="Cheong K."/>
            <person name="Kim K.T."/>
            <person name="Jung K."/>
            <person name="Lee G.W."/>
            <person name="Oh S.K."/>
            <person name="Bae C."/>
            <person name="Kim S.B."/>
            <person name="Lee H.Y."/>
            <person name="Kim S.Y."/>
            <person name="Kim M.S."/>
            <person name="Kang B.C."/>
            <person name="Jo Y.D."/>
            <person name="Yang H.B."/>
            <person name="Jeong H.J."/>
            <person name="Kang W.H."/>
            <person name="Kwon J.K."/>
            <person name="Shin C."/>
            <person name="Lim J.Y."/>
            <person name="Park J.H."/>
            <person name="Huh J.H."/>
            <person name="Kim J.S."/>
            <person name="Kim B.D."/>
            <person name="Cohen O."/>
            <person name="Paran I."/>
            <person name="Suh M.C."/>
            <person name="Lee S.B."/>
            <person name="Kim Y.K."/>
            <person name="Shin Y."/>
            <person name="Noh S.J."/>
            <person name="Park J."/>
            <person name="Seo Y.S."/>
            <person name="Kwon S.Y."/>
            <person name="Kim H.A."/>
            <person name="Park J.M."/>
            <person name="Kim H.J."/>
            <person name="Choi S.B."/>
            <person name="Bosland P.W."/>
            <person name="Reeves G."/>
            <person name="Jo S.H."/>
            <person name="Lee B.W."/>
            <person name="Cho H.T."/>
            <person name="Choi H.S."/>
            <person name="Lee M.S."/>
            <person name="Yu Y."/>
            <person name="Do Choi Y."/>
            <person name="Park B.S."/>
            <person name="van Deynze A."/>
            <person name="Ashrafi H."/>
            <person name="Hill T."/>
            <person name="Kim W.T."/>
            <person name="Pai H.S."/>
            <person name="Ahn H.K."/>
            <person name="Yeam I."/>
            <person name="Giovannoni J.J."/>
            <person name="Rose J.K."/>
            <person name="Sorensen I."/>
            <person name="Lee S.J."/>
            <person name="Kim R.W."/>
            <person name="Choi I.Y."/>
            <person name="Choi B.S."/>
            <person name="Lim J.S."/>
            <person name="Lee Y.H."/>
            <person name="Choi D."/>
        </authorList>
    </citation>
    <scope>NUCLEOTIDE SEQUENCE [LARGE SCALE GENOMIC DNA]</scope>
    <source>
        <strain evidence="3">cv. CM334</strain>
    </source>
</reference>
<sequence>MVPKWFAKQQVAEEKNTGLTTKEDVGKSSGATAEPWIPAKSKSTAKEPVEVQEKNQVMKITNGFESLTTRDAECIQEPLLCMGDYNAILSSEDKIQGNPVQDLKYRDFNEFLVNAGMTEMRTTKCAYTWFNGITCSKIDRVVVNAEWLLKYPKWEIIVMVPGTSDHNPLCMDPDNRIINSPKVFRFFNAIVEHPEFINKVRTAWKSSSRNCMQNVWYNLKQVKANLQEINIANFKGVTARVKDLRTQLHQL</sequence>
<comment type="caution">
    <text evidence="2">The sequence shown here is derived from an EMBL/GenBank/DDBJ whole genome shotgun (WGS) entry which is preliminary data.</text>
</comment>
<dbReference type="Gramene" id="PHT82057">
    <property type="protein sequence ID" value="PHT82057"/>
    <property type="gene ID" value="T459_15072"/>
</dbReference>
<proteinExistence type="predicted"/>
<feature type="compositionally biased region" description="Basic and acidic residues" evidence="1">
    <location>
        <begin position="11"/>
        <end position="26"/>
    </location>
</feature>
<organism evidence="2 3">
    <name type="scientific">Capsicum annuum</name>
    <name type="common">Capsicum pepper</name>
    <dbReference type="NCBI Taxonomy" id="4072"/>
    <lineage>
        <taxon>Eukaryota</taxon>
        <taxon>Viridiplantae</taxon>
        <taxon>Streptophyta</taxon>
        <taxon>Embryophyta</taxon>
        <taxon>Tracheophyta</taxon>
        <taxon>Spermatophyta</taxon>
        <taxon>Magnoliopsida</taxon>
        <taxon>eudicotyledons</taxon>
        <taxon>Gunneridae</taxon>
        <taxon>Pentapetalae</taxon>
        <taxon>asterids</taxon>
        <taxon>lamiids</taxon>
        <taxon>Solanales</taxon>
        <taxon>Solanaceae</taxon>
        <taxon>Solanoideae</taxon>
        <taxon>Capsiceae</taxon>
        <taxon>Capsicum</taxon>
    </lineage>
</organism>
<dbReference type="AlphaFoldDB" id="A0A2G2ZJ72"/>
<dbReference type="EMBL" id="AYRZ02000005">
    <property type="protein sequence ID" value="PHT82057.1"/>
    <property type="molecule type" value="Genomic_DNA"/>
</dbReference>
<gene>
    <name evidence="2" type="ORF">T459_15072</name>
</gene>
<feature type="region of interest" description="Disordered" evidence="1">
    <location>
        <begin position="1"/>
        <end position="49"/>
    </location>
</feature>
<dbReference type="PANTHER" id="PTHR33710:SF65">
    <property type="entry name" value="ENDONUCLEASE_EXONUCLEASE_PHOSPHATASE"/>
    <property type="match status" value="1"/>
</dbReference>
<name>A0A2G2ZJ72_CAPAN</name>
<dbReference type="SUPFAM" id="SSF56219">
    <property type="entry name" value="DNase I-like"/>
    <property type="match status" value="1"/>
</dbReference>
<evidence type="ECO:0000313" key="2">
    <source>
        <dbReference type="EMBL" id="PHT82057.1"/>
    </source>
</evidence>
<dbReference type="Gene3D" id="3.60.10.10">
    <property type="entry name" value="Endonuclease/exonuclease/phosphatase"/>
    <property type="match status" value="1"/>
</dbReference>
<dbReference type="InterPro" id="IPR036691">
    <property type="entry name" value="Endo/exonu/phosph_ase_sf"/>
</dbReference>
<reference evidence="2 3" key="2">
    <citation type="journal article" date="2017" name="Genome Biol.">
        <title>New reference genome sequences of hot pepper reveal the massive evolution of plant disease-resistance genes by retroduplication.</title>
        <authorList>
            <person name="Kim S."/>
            <person name="Park J."/>
            <person name="Yeom S.I."/>
            <person name="Kim Y.M."/>
            <person name="Seo E."/>
            <person name="Kim K.T."/>
            <person name="Kim M.S."/>
            <person name="Lee J.M."/>
            <person name="Cheong K."/>
            <person name="Shin H.S."/>
            <person name="Kim S.B."/>
            <person name="Han K."/>
            <person name="Lee J."/>
            <person name="Park M."/>
            <person name="Lee H.A."/>
            <person name="Lee H.Y."/>
            <person name="Lee Y."/>
            <person name="Oh S."/>
            <person name="Lee J.H."/>
            <person name="Choi E."/>
            <person name="Choi E."/>
            <person name="Lee S.E."/>
            <person name="Jeon J."/>
            <person name="Kim H."/>
            <person name="Choi G."/>
            <person name="Song H."/>
            <person name="Lee J."/>
            <person name="Lee S.C."/>
            <person name="Kwon J.K."/>
            <person name="Lee H.Y."/>
            <person name="Koo N."/>
            <person name="Hong Y."/>
            <person name="Kim R.W."/>
            <person name="Kang W.H."/>
            <person name="Huh J.H."/>
            <person name="Kang B.C."/>
            <person name="Yang T.J."/>
            <person name="Lee Y.H."/>
            <person name="Bennetzen J.L."/>
            <person name="Choi D."/>
        </authorList>
    </citation>
    <scope>NUCLEOTIDE SEQUENCE [LARGE SCALE GENOMIC DNA]</scope>
    <source>
        <strain evidence="3">cv. CM334</strain>
    </source>
</reference>
<protein>
    <recommendedName>
        <fullName evidence="4">Endonuclease/exonuclease/phosphatase domain-containing protein</fullName>
    </recommendedName>
</protein>
<evidence type="ECO:0000313" key="3">
    <source>
        <dbReference type="Proteomes" id="UP000222542"/>
    </source>
</evidence>
<accession>A0A2G2ZJ72</accession>